<dbReference type="PROSITE" id="PS51671">
    <property type="entry name" value="ACT"/>
    <property type="match status" value="1"/>
</dbReference>
<evidence type="ECO:0000256" key="3">
    <source>
        <dbReference type="ARBA" id="ARBA00005854"/>
    </source>
</evidence>
<proteinExistence type="inferred from homology"/>
<dbReference type="PANTHER" id="PTHR42938:SF47">
    <property type="entry name" value="HYDROXYPYRUVATE REDUCTASE"/>
    <property type="match status" value="1"/>
</dbReference>
<dbReference type="Gene3D" id="3.40.50.720">
    <property type="entry name" value="NAD(P)-binding Rossmann-like Domain"/>
    <property type="match status" value="2"/>
</dbReference>
<dbReference type="InterPro" id="IPR002912">
    <property type="entry name" value="ACT_dom"/>
</dbReference>
<dbReference type="CDD" id="cd04901">
    <property type="entry name" value="ACT_3PGDH"/>
    <property type="match status" value="1"/>
</dbReference>
<dbReference type="InterPro" id="IPR045865">
    <property type="entry name" value="ACT-like_dom_sf"/>
</dbReference>
<evidence type="ECO:0000256" key="1">
    <source>
        <dbReference type="ARBA" id="ARBA00003800"/>
    </source>
</evidence>
<dbReference type="EC" id="1.1.1.95" evidence="5"/>
<evidence type="ECO:0000256" key="2">
    <source>
        <dbReference type="ARBA" id="ARBA00005216"/>
    </source>
</evidence>
<evidence type="ECO:0000256" key="10">
    <source>
        <dbReference type="RuleBase" id="RU003719"/>
    </source>
</evidence>
<evidence type="ECO:0000313" key="12">
    <source>
        <dbReference type="EMBL" id="HIV27089.1"/>
    </source>
</evidence>
<comment type="catalytic activity">
    <reaction evidence="9">
        <text>(2R)-3-phosphoglycerate + NAD(+) = 3-phosphooxypyruvate + NADH + H(+)</text>
        <dbReference type="Rhea" id="RHEA:12641"/>
        <dbReference type="ChEBI" id="CHEBI:15378"/>
        <dbReference type="ChEBI" id="CHEBI:18110"/>
        <dbReference type="ChEBI" id="CHEBI:57540"/>
        <dbReference type="ChEBI" id="CHEBI:57945"/>
        <dbReference type="ChEBI" id="CHEBI:58272"/>
        <dbReference type="EC" id="1.1.1.95"/>
    </reaction>
</comment>
<feature type="domain" description="ACT" evidence="11">
    <location>
        <begin position="318"/>
        <end position="386"/>
    </location>
</feature>
<reference evidence="12" key="2">
    <citation type="journal article" date="2021" name="PeerJ">
        <title>Extensive microbial diversity within the chicken gut microbiome revealed by metagenomics and culture.</title>
        <authorList>
            <person name="Gilroy R."/>
            <person name="Ravi A."/>
            <person name="Getino M."/>
            <person name="Pursley I."/>
            <person name="Horton D.L."/>
            <person name="Alikhan N.F."/>
            <person name="Baker D."/>
            <person name="Gharbi K."/>
            <person name="Hall N."/>
            <person name="Watson M."/>
            <person name="Adriaenssens E.M."/>
            <person name="Foster-Nyarko E."/>
            <person name="Jarju S."/>
            <person name="Secka A."/>
            <person name="Antonio M."/>
            <person name="Oren A."/>
            <person name="Chaudhuri R.R."/>
            <person name="La Ragione R."/>
            <person name="Hildebrand F."/>
            <person name="Pallen M.J."/>
        </authorList>
    </citation>
    <scope>NUCLEOTIDE SEQUENCE</scope>
    <source>
        <strain evidence="12">CHK183-6373</strain>
    </source>
</reference>
<dbReference type="Pfam" id="PF02826">
    <property type="entry name" value="2-Hacid_dh_C"/>
    <property type="match status" value="1"/>
</dbReference>
<evidence type="ECO:0000256" key="9">
    <source>
        <dbReference type="ARBA" id="ARBA00048731"/>
    </source>
</evidence>
<dbReference type="SUPFAM" id="SSF51735">
    <property type="entry name" value="NAD(P)-binding Rossmann-fold domains"/>
    <property type="match status" value="1"/>
</dbReference>
<accession>A0A9D1P5S7</accession>
<dbReference type="SUPFAM" id="SSF52283">
    <property type="entry name" value="Formate/glycerate dehydrogenase catalytic domain-like"/>
    <property type="match status" value="1"/>
</dbReference>
<dbReference type="GO" id="GO:0004617">
    <property type="term" value="F:phosphoglycerate dehydrogenase activity"/>
    <property type="evidence" value="ECO:0007669"/>
    <property type="project" value="UniProtKB-EC"/>
</dbReference>
<dbReference type="AlphaFoldDB" id="A0A9D1P5S7"/>
<dbReference type="Proteomes" id="UP000886884">
    <property type="component" value="Unassembled WGS sequence"/>
</dbReference>
<dbReference type="Pfam" id="PF00389">
    <property type="entry name" value="2-Hacid_dh"/>
    <property type="match status" value="1"/>
</dbReference>
<evidence type="ECO:0000313" key="13">
    <source>
        <dbReference type="Proteomes" id="UP000886884"/>
    </source>
</evidence>
<evidence type="ECO:0000256" key="6">
    <source>
        <dbReference type="ARBA" id="ARBA00021582"/>
    </source>
</evidence>
<dbReference type="CDD" id="cd12174">
    <property type="entry name" value="PGDH_like_3"/>
    <property type="match status" value="1"/>
</dbReference>
<dbReference type="InterPro" id="IPR006139">
    <property type="entry name" value="D-isomer_2_OHA_DH_cat_dom"/>
</dbReference>
<dbReference type="SUPFAM" id="SSF55021">
    <property type="entry name" value="ACT-like"/>
    <property type="match status" value="1"/>
</dbReference>
<evidence type="ECO:0000256" key="5">
    <source>
        <dbReference type="ARBA" id="ARBA00013143"/>
    </source>
</evidence>
<name>A0A9D1P5S7_9FIRM</name>
<dbReference type="GO" id="GO:0051287">
    <property type="term" value="F:NAD binding"/>
    <property type="evidence" value="ECO:0007669"/>
    <property type="project" value="InterPro"/>
</dbReference>
<comment type="pathway">
    <text evidence="2">Amino-acid biosynthesis; L-serine biosynthesis; L-serine from 3-phospho-D-glycerate: step 1/3.</text>
</comment>
<dbReference type="EMBL" id="DVOT01000069">
    <property type="protein sequence ID" value="HIV27089.1"/>
    <property type="molecule type" value="Genomic_DNA"/>
</dbReference>
<dbReference type="InterPro" id="IPR006140">
    <property type="entry name" value="D-isomer_DH_NAD-bd"/>
</dbReference>
<evidence type="ECO:0000256" key="4">
    <source>
        <dbReference type="ARBA" id="ARBA00013001"/>
    </source>
</evidence>
<dbReference type="Gene3D" id="3.30.70.260">
    <property type="match status" value="1"/>
</dbReference>
<evidence type="ECO:0000256" key="7">
    <source>
        <dbReference type="ARBA" id="ARBA00030455"/>
    </source>
</evidence>
<comment type="function">
    <text evidence="1">Catalyzes the reversible oxidation of 3-phospho-D-glycerate to 3-phosphonooxypyruvate, the first step of the phosphorylated L-serine biosynthesis pathway. Also catalyzes the reversible oxidation of 2-hydroxyglutarate to 2-oxoglutarate.</text>
</comment>
<comment type="caution">
    <text evidence="12">The sequence shown here is derived from an EMBL/GenBank/DDBJ whole genome shotgun (WGS) entry which is preliminary data.</text>
</comment>
<dbReference type="EC" id="1.1.1.399" evidence="4"/>
<dbReference type="PANTHER" id="PTHR42938">
    <property type="entry name" value="FORMATE DEHYDROGENASE 1"/>
    <property type="match status" value="1"/>
</dbReference>
<sequence length="386" mass="40907">MYKILTMNTISPIYKEILPAEEYEVSPTVENPDAILVRSADLHEFALPQSVKCVARAGAGVNNIPLDAFGEKGVVVFNTPGANANAVKELVLAGMLLASRDIVGGIAWCQSLKGEEGVAKLVEKGKNKFVGPEIMGKTLGVIGLGEIGALVANAGNSLGMKALGFDPYISVAHAWMLSRSIGRAKSQDDLLAASDYVTVHVPLMDATRGMINEEFLAKMKPGAALLNFARGELADNDAVKAALRSGHLRAYVTDFPNEALLGVKGVIAIPHLGASTPESEDNCVVMACRQIDMYLKNGAIRNSVNYPACDLGAGDGQRIAVLHANVPNMVGQITSAIAHDNINIDNMTNSSKGKFAYTVLHLDDVAPEDVIQSLSKVQGVYGVRVL</sequence>
<evidence type="ECO:0000259" key="11">
    <source>
        <dbReference type="PROSITE" id="PS51671"/>
    </source>
</evidence>
<comment type="similarity">
    <text evidence="3 10">Belongs to the D-isomer specific 2-hydroxyacid dehydrogenase family.</text>
</comment>
<reference evidence="12" key="1">
    <citation type="submission" date="2020-10" db="EMBL/GenBank/DDBJ databases">
        <authorList>
            <person name="Gilroy R."/>
        </authorList>
    </citation>
    <scope>NUCLEOTIDE SEQUENCE</scope>
    <source>
        <strain evidence="12">CHK183-6373</strain>
    </source>
</reference>
<organism evidence="12 13">
    <name type="scientific">Candidatus Ornithocaccomicrobium faecavium</name>
    <dbReference type="NCBI Taxonomy" id="2840890"/>
    <lineage>
        <taxon>Bacteria</taxon>
        <taxon>Bacillati</taxon>
        <taxon>Bacillota</taxon>
        <taxon>Clostridia</taxon>
        <taxon>Candidatus Ornithocaccomicrobium</taxon>
    </lineage>
</organism>
<dbReference type="InterPro" id="IPR036291">
    <property type="entry name" value="NAD(P)-bd_dom_sf"/>
</dbReference>
<keyword evidence="10" id="KW-0560">Oxidoreductase</keyword>
<protein>
    <recommendedName>
        <fullName evidence="6">D-3-phosphoglycerate dehydrogenase</fullName>
        <ecNumber evidence="4">1.1.1.399</ecNumber>
        <ecNumber evidence="5">1.1.1.95</ecNumber>
    </recommendedName>
    <alternativeName>
        <fullName evidence="7">2-oxoglutarate reductase</fullName>
    </alternativeName>
</protein>
<gene>
    <name evidence="12" type="ORF">IAA64_03900</name>
</gene>
<evidence type="ECO:0000256" key="8">
    <source>
        <dbReference type="ARBA" id="ARBA00048126"/>
    </source>
</evidence>
<comment type="catalytic activity">
    <reaction evidence="8">
        <text>(R)-2-hydroxyglutarate + NAD(+) = 2-oxoglutarate + NADH + H(+)</text>
        <dbReference type="Rhea" id="RHEA:49612"/>
        <dbReference type="ChEBI" id="CHEBI:15378"/>
        <dbReference type="ChEBI" id="CHEBI:15801"/>
        <dbReference type="ChEBI" id="CHEBI:16810"/>
        <dbReference type="ChEBI" id="CHEBI:57540"/>
        <dbReference type="ChEBI" id="CHEBI:57945"/>
        <dbReference type="EC" id="1.1.1.399"/>
    </reaction>
</comment>